<protein>
    <submittedName>
        <fullName evidence="1">Cyclic-di-AMP receptor</fullName>
    </submittedName>
</protein>
<sequence>MNENGNDKLILAVLQGDDYAETVAELNRNGFSATLLSSTGGFLKKKSTTVMIGVPREKLEDALAILKRCAGRRKRTIYREVTVPHTGELSAMPLIPVDVEVGGAAVFVLDIQQMEKY</sequence>
<dbReference type="InterPro" id="IPR015867">
    <property type="entry name" value="N-reg_PII/ATP_PRibTrfase_C"/>
</dbReference>
<dbReference type="PANTHER" id="PTHR38456:SF1">
    <property type="entry name" value="CYCLIC DI-AMP RECEPTOR A"/>
    <property type="match status" value="1"/>
</dbReference>
<dbReference type="Proteomes" id="UP000515960">
    <property type="component" value="Chromosome"/>
</dbReference>
<dbReference type="SUPFAM" id="SSF54913">
    <property type="entry name" value="GlnB-like"/>
    <property type="match status" value="1"/>
</dbReference>
<keyword evidence="1" id="KW-0675">Receptor</keyword>
<accession>A0A7G9B1P2</accession>
<dbReference type="Gene3D" id="3.30.70.120">
    <property type="match status" value="1"/>
</dbReference>
<name>A0A7G9B1P2_9FIRM</name>
<dbReference type="Pfam" id="PF06153">
    <property type="entry name" value="CdAMP_rec"/>
    <property type="match status" value="1"/>
</dbReference>
<evidence type="ECO:0000313" key="2">
    <source>
        <dbReference type="Proteomes" id="UP000515960"/>
    </source>
</evidence>
<organism evidence="1 2">
    <name type="scientific">Oscillibacter hominis</name>
    <dbReference type="NCBI Taxonomy" id="2763056"/>
    <lineage>
        <taxon>Bacteria</taxon>
        <taxon>Bacillati</taxon>
        <taxon>Bacillota</taxon>
        <taxon>Clostridia</taxon>
        <taxon>Eubacteriales</taxon>
        <taxon>Oscillospiraceae</taxon>
        <taxon>Oscillibacter</taxon>
    </lineage>
</organism>
<dbReference type="PANTHER" id="PTHR38456">
    <property type="entry name" value="CYCLIC DI-AMP RECEPTOR A"/>
    <property type="match status" value="1"/>
</dbReference>
<proteinExistence type="predicted"/>
<dbReference type="RefSeq" id="WP_187332064.1">
    <property type="nucleotide sequence ID" value="NZ_CP060490.1"/>
</dbReference>
<reference evidence="1 2" key="1">
    <citation type="submission" date="2020-08" db="EMBL/GenBank/DDBJ databases">
        <authorList>
            <person name="Liu C."/>
            <person name="Sun Q."/>
        </authorList>
    </citation>
    <scope>NUCLEOTIDE SEQUENCE [LARGE SCALE GENOMIC DNA]</scope>
    <source>
        <strain evidence="1 2">NSJ-62</strain>
    </source>
</reference>
<dbReference type="InterPro" id="IPR011322">
    <property type="entry name" value="N-reg_PII-like_a/b"/>
</dbReference>
<gene>
    <name evidence="1" type="ORF">H8790_08215</name>
</gene>
<dbReference type="EMBL" id="CP060490">
    <property type="protein sequence ID" value="QNL43473.1"/>
    <property type="molecule type" value="Genomic_DNA"/>
</dbReference>
<evidence type="ECO:0000313" key="1">
    <source>
        <dbReference type="EMBL" id="QNL43473.1"/>
    </source>
</evidence>
<dbReference type="KEGG" id="ohi:H8790_08215"/>
<dbReference type="InterPro" id="IPR010375">
    <property type="entry name" value="CdAMP_rec"/>
</dbReference>
<dbReference type="AlphaFoldDB" id="A0A7G9B1P2"/>
<keyword evidence="2" id="KW-1185">Reference proteome</keyword>